<dbReference type="OrthoDB" id="5449367at2"/>
<keyword evidence="2" id="KW-1185">Reference proteome</keyword>
<comment type="caution">
    <text evidence="1">The sequence shown here is derived from an EMBL/GenBank/DDBJ whole genome shotgun (WGS) entry which is preliminary data.</text>
</comment>
<dbReference type="CDD" id="cd02440">
    <property type="entry name" value="AdoMet_MTases"/>
    <property type="match status" value="1"/>
</dbReference>
<dbReference type="SUPFAM" id="SSF53335">
    <property type="entry name" value="S-adenosyl-L-methionine-dependent methyltransferases"/>
    <property type="match status" value="1"/>
</dbReference>
<dbReference type="GO" id="GO:0008168">
    <property type="term" value="F:methyltransferase activity"/>
    <property type="evidence" value="ECO:0007669"/>
    <property type="project" value="UniProtKB-KW"/>
</dbReference>
<protein>
    <submittedName>
        <fullName evidence="1">Methyltransferase type 12</fullName>
    </submittedName>
</protein>
<evidence type="ECO:0000313" key="2">
    <source>
        <dbReference type="Proteomes" id="UP000218151"/>
    </source>
</evidence>
<dbReference type="InterPro" id="IPR029063">
    <property type="entry name" value="SAM-dependent_MTases_sf"/>
</dbReference>
<reference evidence="2" key="1">
    <citation type="submission" date="2017-09" db="EMBL/GenBank/DDBJ databases">
        <authorList>
            <person name="Feng G."/>
            <person name="Zhu H."/>
        </authorList>
    </citation>
    <scope>NUCLEOTIDE SEQUENCE [LARGE SCALE GENOMIC DNA]</scope>
    <source>
        <strain evidence="2">1PNM-20</strain>
    </source>
</reference>
<accession>A0A2A2SCM9</accession>
<gene>
    <name evidence="1" type="ORF">CKY28_13460</name>
</gene>
<evidence type="ECO:0000313" key="1">
    <source>
        <dbReference type="EMBL" id="PAX07054.1"/>
    </source>
</evidence>
<keyword evidence="1" id="KW-0489">Methyltransferase</keyword>
<dbReference type="EMBL" id="NSLI01000004">
    <property type="protein sequence ID" value="PAX07054.1"/>
    <property type="molecule type" value="Genomic_DNA"/>
</dbReference>
<dbReference type="Pfam" id="PF13489">
    <property type="entry name" value="Methyltransf_23"/>
    <property type="match status" value="1"/>
</dbReference>
<keyword evidence="1" id="KW-0808">Transferase</keyword>
<dbReference type="AlphaFoldDB" id="A0A2A2SCM9"/>
<proteinExistence type="predicted"/>
<dbReference type="Proteomes" id="UP000218151">
    <property type="component" value="Unassembled WGS sequence"/>
</dbReference>
<dbReference type="GO" id="GO:0032259">
    <property type="term" value="P:methylation"/>
    <property type="evidence" value="ECO:0007669"/>
    <property type="project" value="UniProtKB-KW"/>
</dbReference>
<sequence>MPALGRTGRVGFIQRYQDGEYLSRTQDWHEGDAAWKAARVREILDAAGLAPRRVADAGCGTGGVLVQLQATMPPGVELTGFEVAEPAFRVAAARANAGLRFVHGGVEEHRGEPFDVLLAMDVFEHVPDYLGFLELLRPVARRFVFHVPLDLSIKSLLTGLPMHRRRSVGHLHYFDADTARATLEDCGYRVLDARFTHAVMQPPPATWKQRVRRLPDRLLYAARPALCARVLGGCSLLVLAEPDEVPALSPA</sequence>
<dbReference type="Gene3D" id="3.40.50.150">
    <property type="entry name" value="Vaccinia Virus protein VP39"/>
    <property type="match status" value="1"/>
</dbReference>
<name>A0A2A2SCM9_9SPHN</name>
<dbReference type="PANTHER" id="PTHR43861">
    <property type="entry name" value="TRANS-ACONITATE 2-METHYLTRANSFERASE-RELATED"/>
    <property type="match status" value="1"/>
</dbReference>
<organism evidence="1 2">
    <name type="scientific">Sphingomonas lenta</name>
    <dbReference type="NCBI Taxonomy" id="1141887"/>
    <lineage>
        <taxon>Bacteria</taxon>
        <taxon>Pseudomonadati</taxon>
        <taxon>Pseudomonadota</taxon>
        <taxon>Alphaproteobacteria</taxon>
        <taxon>Sphingomonadales</taxon>
        <taxon>Sphingomonadaceae</taxon>
        <taxon>Sphingomonas</taxon>
    </lineage>
</organism>